<keyword evidence="3" id="KW-1185">Reference proteome</keyword>
<dbReference type="RefSeq" id="WP_171833874.1">
    <property type="nucleotide sequence ID" value="NZ_CP053709.1"/>
</dbReference>
<dbReference type="KEGG" id="lck:HN018_23490"/>
<dbReference type="InterPro" id="IPR011008">
    <property type="entry name" value="Dimeric_a/b-barrel"/>
</dbReference>
<dbReference type="Pfam" id="PF03992">
    <property type="entry name" value="ABM"/>
    <property type="match status" value="1"/>
</dbReference>
<organism evidence="2 3">
    <name type="scientific">Lichenicola cladoniae</name>
    <dbReference type="NCBI Taxonomy" id="1484109"/>
    <lineage>
        <taxon>Bacteria</taxon>
        <taxon>Pseudomonadati</taxon>
        <taxon>Pseudomonadota</taxon>
        <taxon>Alphaproteobacteria</taxon>
        <taxon>Acetobacterales</taxon>
        <taxon>Acetobacteraceae</taxon>
        <taxon>Lichenicola</taxon>
    </lineage>
</organism>
<feature type="domain" description="ABM" evidence="1">
    <location>
        <begin position="7"/>
        <end position="70"/>
    </location>
</feature>
<dbReference type="Proteomes" id="UP000500767">
    <property type="component" value="Plasmid unnamed1"/>
</dbReference>
<evidence type="ECO:0000313" key="3">
    <source>
        <dbReference type="Proteomes" id="UP000500767"/>
    </source>
</evidence>
<sequence length="102" mass="11831">MTPSVTFTVQLTLKPDEVERFCDSLLPELLQQTRGFEGVRSARAVRMDDGSNRVLFIDEFDSIEANQRYLAWREERGELTMLRSLLTQPPIMDLWPLTIKTV</sequence>
<proteinExistence type="predicted"/>
<geneLocation type="plasmid" evidence="2 3">
    <name>unnamed1</name>
</geneLocation>
<protein>
    <recommendedName>
        <fullName evidence="1">ABM domain-containing protein</fullName>
    </recommendedName>
</protein>
<dbReference type="AlphaFoldDB" id="A0A6M8HXT6"/>
<reference evidence="2 3" key="1">
    <citation type="journal article" date="2014" name="World J. Microbiol. Biotechnol.">
        <title>Biodiversity and physiological characteristics of Antarctic and Arctic lichens-associated bacteria.</title>
        <authorList>
            <person name="Lee Y.M."/>
            <person name="Kim E.H."/>
            <person name="Lee H.K."/>
            <person name="Hong S.G."/>
        </authorList>
    </citation>
    <scope>NUCLEOTIDE SEQUENCE [LARGE SCALE GENOMIC DNA]</scope>
    <source>
        <strain evidence="2 3">PAMC 26569</strain>
        <plasmid evidence="2">unnamed1</plasmid>
    </source>
</reference>
<evidence type="ECO:0000313" key="2">
    <source>
        <dbReference type="EMBL" id="QKE93150.1"/>
    </source>
</evidence>
<evidence type="ECO:0000259" key="1">
    <source>
        <dbReference type="Pfam" id="PF03992"/>
    </source>
</evidence>
<name>A0A6M8HXT6_9PROT</name>
<keyword evidence="2" id="KW-0614">Plasmid</keyword>
<dbReference type="EMBL" id="CP053709">
    <property type="protein sequence ID" value="QKE93150.1"/>
    <property type="molecule type" value="Genomic_DNA"/>
</dbReference>
<dbReference type="SUPFAM" id="SSF54909">
    <property type="entry name" value="Dimeric alpha+beta barrel"/>
    <property type="match status" value="1"/>
</dbReference>
<dbReference type="InterPro" id="IPR007138">
    <property type="entry name" value="ABM_dom"/>
</dbReference>
<dbReference type="Gene3D" id="3.30.70.100">
    <property type="match status" value="1"/>
</dbReference>
<accession>A0A6M8HXT6</accession>
<gene>
    <name evidence="2" type="ORF">HN018_23490</name>
</gene>